<accession>A0AA86RXH8</accession>
<dbReference type="Proteomes" id="UP001189624">
    <property type="component" value="Chromosome 2"/>
</dbReference>
<dbReference type="PANTHER" id="PTHR37391">
    <property type="entry name" value="E3 UBIQUITIN-PROTEIN LIGASE"/>
    <property type="match status" value="1"/>
</dbReference>
<organism evidence="2 3">
    <name type="scientific">Sphenostylis stenocarpa</name>
    <dbReference type="NCBI Taxonomy" id="92480"/>
    <lineage>
        <taxon>Eukaryota</taxon>
        <taxon>Viridiplantae</taxon>
        <taxon>Streptophyta</taxon>
        <taxon>Embryophyta</taxon>
        <taxon>Tracheophyta</taxon>
        <taxon>Spermatophyta</taxon>
        <taxon>Magnoliopsida</taxon>
        <taxon>eudicotyledons</taxon>
        <taxon>Gunneridae</taxon>
        <taxon>Pentapetalae</taxon>
        <taxon>rosids</taxon>
        <taxon>fabids</taxon>
        <taxon>Fabales</taxon>
        <taxon>Fabaceae</taxon>
        <taxon>Papilionoideae</taxon>
        <taxon>50 kb inversion clade</taxon>
        <taxon>NPAAA clade</taxon>
        <taxon>indigoferoid/millettioid clade</taxon>
        <taxon>Phaseoleae</taxon>
        <taxon>Sphenostylis</taxon>
    </lineage>
</organism>
<reference evidence="2" key="1">
    <citation type="submission" date="2023-10" db="EMBL/GenBank/DDBJ databases">
        <authorList>
            <person name="Domelevo Entfellner J.-B."/>
        </authorList>
    </citation>
    <scope>NUCLEOTIDE SEQUENCE</scope>
</reference>
<dbReference type="Pfam" id="PF20680">
    <property type="entry name" value="DUF6817"/>
    <property type="match status" value="1"/>
</dbReference>
<evidence type="ECO:0000313" key="3">
    <source>
        <dbReference type="Proteomes" id="UP001189624"/>
    </source>
</evidence>
<evidence type="ECO:0000259" key="1">
    <source>
        <dbReference type="Pfam" id="PF20680"/>
    </source>
</evidence>
<name>A0AA86RXH8_9FABA</name>
<dbReference type="EMBL" id="OY731399">
    <property type="protein sequence ID" value="CAJ1933022.1"/>
    <property type="molecule type" value="Genomic_DNA"/>
</dbReference>
<dbReference type="Gramene" id="rna-AYBTSS11_LOCUS6117">
    <property type="protein sequence ID" value="CAJ1933022.1"/>
    <property type="gene ID" value="gene-AYBTSS11_LOCUS6117"/>
</dbReference>
<sequence>MSSSIETLLECVRPFLRGEFQSIDENLPSLIGVLQSVGAREYWHKHCNFLQHLVDIYRILNLWKTPHSVCLCDLFHLAYSNSYVNLAIIDPSIGHEVVHRHVGHEAEALIHLFCVVPRQLLIHDDLLCQYSDKELVQHLAQSEISHLDIGKRALTIVEDEVVRTLEVKVED</sequence>
<dbReference type="PANTHER" id="PTHR37391:SF2">
    <property type="entry name" value="E3 UBIQUITIN-PROTEIN LIGASE"/>
    <property type="match status" value="1"/>
</dbReference>
<proteinExistence type="predicted"/>
<feature type="domain" description="DUF6817" evidence="1">
    <location>
        <begin position="33"/>
        <end position="118"/>
    </location>
</feature>
<protein>
    <recommendedName>
        <fullName evidence="1">DUF6817 domain-containing protein</fullName>
    </recommendedName>
</protein>
<dbReference type="InterPro" id="IPR049202">
    <property type="entry name" value="DUF6817"/>
</dbReference>
<keyword evidence="3" id="KW-1185">Reference proteome</keyword>
<gene>
    <name evidence="2" type="ORF">AYBTSS11_LOCUS6117</name>
</gene>
<evidence type="ECO:0000313" key="2">
    <source>
        <dbReference type="EMBL" id="CAJ1933022.1"/>
    </source>
</evidence>
<dbReference type="AlphaFoldDB" id="A0AA86RXH8"/>